<dbReference type="RefSeq" id="WP_085029823.1">
    <property type="nucleotide sequence ID" value="NZ_CP020772.1"/>
</dbReference>
<dbReference type="InterPro" id="IPR036969">
    <property type="entry name" value="Citrate_synthase_sf"/>
</dbReference>
<dbReference type="PIRSF" id="PIRSF001369">
    <property type="entry name" value="Citrate_synth"/>
    <property type="match status" value="1"/>
</dbReference>
<dbReference type="AlphaFoldDB" id="A0A1W5ZVM6"/>
<evidence type="ECO:0000313" key="9">
    <source>
        <dbReference type="Proteomes" id="UP000192527"/>
    </source>
</evidence>
<dbReference type="Gene3D" id="1.10.230.10">
    <property type="entry name" value="Cytochrome P450-Terp, domain 2"/>
    <property type="match status" value="1"/>
</dbReference>
<protein>
    <recommendedName>
        <fullName evidence="5">Citrate synthase</fullName>
    </recommendedName>
</protein>
<accession>A0A1W5ZVM6</accession>
<gene>
    <name evidence="8" type="ORF">HM131_11100</name>
</gene>
<keyword evidence="3 5" id="KW-0808">Transferase</keyword>
<comment type="similarity">
    <text evidence="2 5 7">Belongs to the citrate synthase family.</text>
</comment>
<evidence type="ECO:0000256" key="3">
    <source>
        <dbReference type="ARBA" id="ARBA00022679"/>
    </source>
</evidence>
<dbReference type="OrthoDB" id="9800864at2"/>
<evidence type="ECO:0000256" key="2">
    <source>
        <dbReference type="ARBA" id="ARBA00010566"/>
    </source>
</evidence>
<dbReference type="UniPathway" id="UPA00223"/>
<dbReference type="GO" id="GO:0005829">
    <property type="term" value="C:cytosol"/>
    <property type="evidence" value="ECO:0007669"/>
    <property type="project" value="TreeGrafter"/>
</dbReference>
<evidence type="ECO:0000256" key="5">
    <source>
        <dbReference type="PIRNR" id="PIRNR001369"/>
    </source>
</evidence>
<dbReference type="PRINTS" id="PR00143">
    <property type="entry name" value="CITRTSNTHASE"/>
</dbReference>
<dbReference type="SUPFAM" id="SSF48256">
    <property type="entry name" value="Citrate synthase"/>
    <property type="match status" value="1"/>
</dbReference>
<comment type="catalytic activity">
    <reaction evidence="4">
        <text>oxaloacetate + acetyl-CoA + H2O = citrate + CoA + H(+)</text>
        <dbReference type="Rhea" id="RHEA:16845"/>
        <dbReference type="ChEBI" id="CHEBI:15377"/>
        <dbReference type="ChEBI" id="CHEBI:15378"/>
        <dbReference type="ChEBI" id="CHEBI:16452"/>
        <dbReference type="ChEBI" id="CHEBI:16947"/>
        <dbReference type="ChEBI" id="CHEBI:57287"/>
        <dbReference type="ChEBI" id="CHEBI:57288"/>
        <dbReference type="EC" id="2.3.3.16"/>
    </reaction>
</comment>
<dbReference type="Proteomes" id="UP000192527">
    <property type="component" value="Chromosome"/>
</dbReference>
<dbReference type="GO" id="GO:0005975">
    <property type="term" value="P:carbohydrate metabolic process"/>
    <property type="evidence" value="ECO:0007669"/>
    <property type="project" value="TreeGrafter"/>
</dbReference>
<dbReference type="InterPro" id="IPR024176">
    <property type="entry name" value="Citrate_synthase_bac-typ"/>
</dbReference>
<organism evidence="8 9">
    <name type="scientific">Halobacillus mangrovi</name>
    <dbReference type="NCBI Taxonomy" id="402384"/>
    <lineage>
        <taxon>Bacteria</taxon>
        <taxon>Bacillati</taxon>
        <taxon>Bacillota</taxon>
        <taxon>Bacilli</taxon>
        <taxon>Bacillales</taxon>
        <taxon>Bacillaceae</taxon>
        <taxon>Halobacillus</taxon>
    </lineage>
</organism>
<dbReference type="InterPro" id="IPR019810">
    <property type="entry name" value="Citrate_synthase_AS"/>
</dbReference>
<dbReference type="EMBL" id="CP020772">
    <property type="protein sequence ID" value="ARI77354.1"/>
    <property type="molecule type" value="Genomic_DNA"/>
</dbReference>
<feature type="active site" evidence="6">
    <location>
        <position position="251"/>
    </location>
</feature>
<comment type="pathway">
    <text evidence="1">Carbohydrate metabolism; tricarboxylic acid cycle.</text>
</comment>
<reference evidence="8 9" key="1">
    <citation type="submission" date="2017-04" db="EMBL/GenBank/DDBJ databases">
        <title>The whole genome sequencing and assembly of Halobacillus mangrovi strain.</title>
        <authorList>
            <person name="Lee S.-J."/>
            <person name="Park M.-K."/>
            <person name="Kim J.-Y."/>
            <person name="Lee Y.-J."/>
            <person name="Yi H."/>
            <person name="Bahn Y.-S."/>
            <person name="Kim J.F."/>
            <person name="Lee D.-W."/>
        </authorList>
    </citation>
    <scope>NUCLEOTIDE SEQUENCE [LARGE SCALE GENOMIC DNA]</scope>
    <source>
        <strain evidence="8 9">KTB 131</strain>
    </source>
</reference>
<dbReference type="STRING" id="402384.HM131_11100"/>
<evidence type="ECO:0000256" key="1">
    <source>
        <dbReference type="ARBA" id="ARBA00005163"/>
    </source>
</evidence>
<name>A0A1W5ZVM6_9BACI</name>
<evidence type="ECO:0000256" key="4">
    <source>
        <dbReference type="ARBA" id="ARBA00049288"/>
    </source>
</evidence>
<dbReference type="Gene3D" id="1.10.580.10">
    <property type="entry name" value="Citrate Synthase, domain 1"/>
    <property type="match status" value="1"/>
</dbReference>
<keyword evidence="9" id="KW-1185">Reference proteome</keyword>
<evidence type="ECO:0000256" key="7">
    <source>
        <dbReference type="RuleBase" id="RU003406"/>
    </source>
</evidence>
<feature type="active site" evidence="6">
    <location>
        <position position="306"/>
    </location>
</feature>
<dbReference type="GO" id="GO:0006099">
    <property type="term" value="P:tricarboxylic acid cycle"/>
    <property type="evidence" value="ECO:0007669"/>
    <property type="project" value="UniProtKB-UniPathway"/>
</dbReference>
<dbReference type="PANTHER" id="PTHR11739">
    <property type="entry name" value="CITRATE SYNTHASE"/>
    <property type="match status" value="1"/>
</dbReference>
<dbReference type="InterPro" id="IPR002020">
    <property type="entry name" value="Citrate_synthase"/>
</dbReference>
<evidence type="ECO:0000256" key="6">
    <source>
        <dbReference type="PIRSR" id="PIRSR001369-1"/>
    </source>
</evidence>
<dbReference type="Pfam" id="PF00285">
    <property type="entry name" value="Citrate_synt"/>
    <property type="match status" value="1"/>
</dbReference>
<dbReference type="InterPro" id="IPR016142">
    <property type="entry name" value="Citrate_synth-like_lrg_a-sub"/>
</dbReference>
<dbReference type="PROSITE" id="PS00480">
    <property type="entry name" value="CITRATE_SYNTHASE"/>
    <property type="match status" value="1"/>
</dbReference>
<proteinExistence type="inferred from homology"/>
<dbReference type="PANTHER" id="PTHR11739:SF4">
    <property type="entry name" value="CITRATE SYNTHASE, PEROXISOMAL"/>
    <property type="match status" value="1"/>
</dbReference>
<dbReference type="GO" id="GO:0036440">
    <property type="term" value="F:citrate synthase activity"/>
    <property type="evidence" value="ECO:0007669"/>
    <property type="project" value="UniProtKB-EC"/>
</dbReference>
<dbReference type="KEGG" id="hmn:HM131_11100"/>
<evidence type="ECO:0000313" key="8">
    <source>
        <dbReference type="EMBL" id="ARI77354.1"/>
    </source>
</evidence>
<dbReference type="InterPro" id="IPR016143">
    <property type="entry name" value="Citrate_synth-like_sm_a-sub"/>
</dbReference>
<sequence length="359" mass="40209">MFEPGLKGVTAIETSISHIDGKDGVLQYRGVLAKELIGKYSFEEVSFFLLKGYFPDKKELEHFSQALVKHRFLSEETKKQLELIIPHQSLISAVRSAVSLLDQSNDLWPVNLEEGIQLIAKLPTIVAYIYRKKKGLNEIEPETNFGHAANFLYMLFGEEKSVNEVDALEAYMILTAEHGLNASTFAARVVTSTQSDVYSAVTAAIGTLKGPLHGGAPSGVIQYMKEAEKSSVNETIRKKLTNGEKIMGFGHRVYKTKDPRAEALKIQFNSIDPKPAWADFTLQLEKETVNELQQLKPGRELYANVEFYAAAIMKAIGISNELFTPIFCCNRMVGWVAHIIEQSEHNVIFRPNAHYRPSV</sequence>